<evidence type="ECO:0000259" key="7">
    <source>
        <dbReference type="Pfam" id="PF01061"/>
    </source>
</evidence>
<dbReference type="PANTHER" id="PTHR48041">
    <property type="entry name" value="ABC TRANSPORTER G FAMILY MEMBER 28"/>
    <property type="match status" value="1"/>
</dbReference>
<gene>
    <name evidence="9" type="ORF">Cfor_00710</name>
</gene>
<reference evidence="10" key="1">
    <citation type="submission" date="2020-01" db="EMBL/GenBank/DDBJ databases">
        <title>Draft genome sequence of the Termite Coptotermes fromosanus.</title>
        <authorList>
            <person name="Itakura S."/>
            <person name="Yosikawa Y."/>
            <person name="Umezawa K."/>
        </authorList>
    </citation>
    <scope>NUCLEOTIDE SEQUENCE [LARGE SCALE GENOMIC DNA]</scope>
</reference>
<feature type="non-terminal residue" evidence="9">
    <location>
        <position position="1"/>
    </location>
</feature>
<dbReference type="InterPro" id="IPR027417">
    <property type="entry name" value="P-loop_NTPase"/>
</dbReference>
<dbReference type="OrthoDB" id="66620at2759"/>
<dbReference type="PANTHER" id="PTHR48041:SF61">
    <property type="entry name" value="SD03967P"/>
    <property type="match status" value="1"/>
</dbReference>
<dbReference type="AlphaFoldDB" id="A0A6L2Q4C9"/>
<evidence type="ECO:0000256" key="6">
    <source>
        <dbReference type="SAM" id="Phobius"/>
    </source>
</evidence>
<organism evidence="9 10">
    <name type="scientific">Coptotermes formosanus</name>
    <name type="common">Formosan subterranean termite</name>
    <dbReference type="NCBI Taxonomy" id="36987"/>
    <lineage>
        <taxon>Eukaryota</taxon>
        <taxon>Metazoa</taxon>
        <taxon>Ecdysozoa</taxon>
        <taxon>Arthropoda</taxon>
        <taxon>Hexapoda</taxon>
        <taxon>Insecta</taxon>
        <taxon>Pterygota</taxon>
        <taxon>Neoptera</taxon>
        <taxon>Polyneoptera</taxon>
        <taxon>Dictyoptera</taxon>
        <taxon>Blattodea</taxon>
        <taxon>Blattoidea</taxon>
        <taxon>Termitoidae</taxon>
        <taxon>Rhinotermitidae</taxon>
        <taxon>Coptotermes</taxon>
    </lineage>
</organism>
<dbReference type="InterPro" id="IPR013525">
    <property type="entry name" value="ABC2_TM"/>
</dbReference>
<keyword evidence="5 6" id="KW-0472">Membrane</keyword>
<feature type="domain" description="ABC transporter family G" evidence="8">
    <location>
        <begin position="29"/>
        <end position="86"/>
    </location>
</feature>
<accession>A0A6L2Q4C9</accession>
<evidence type="ECO:0000259" key="8">
    <source>
        <dbReference type="Pfam" id="PF19055"/>
    </source>
</evidence>
<keyword evidence="3 6" id="KW-0812">Transmembrane</keyword>
<name>A0A6L2Q4C9_COPFO</name>
<dbReference type="InterPro" id="IPR050352">
    <property type="entry name" value="ABCG_transporters"/>
</dbReference>
<feature type="transmembrane region" description="Helical" evidence="6">
    <location>
        <begin position="287"/>
        <end position="311"/>
    </location>
</feature>
<feature type="transmembrane region" description="Helical" evidence="6">
    <location>
        <begin position="211"/>
        <end position="234"/>
    </location>
</feature>
<evidence type="ECO:0000256" key="3">
    <source>
        <dbReference type="ARBA" id="ARBA00022692"/>
    </source>
</evidence>
<evidence type="ECO:0008006" key="11">
    <source>
        <dbReference type="Google" id="ProtNLM"/>
    </source>
</evidence>
<dbReference type="EMBL" id="BLKM01000887">
    <property type="protein sequence ID" value="GFG39234.1"/>
    <property type="molecule type" value="Genomic_DNA"/>
</dbReference>
<evidence type="ECO:0000256" key="5">
    <source>
        <dbReference type="ARBA" id="ARBA00023136"/>
    </source>
</evidence>
<feature type="transmembrane region" description="Helical" evidence="6">
    <location>
        <begin position="178"/>
        <end position="199"/>
    </location>
</feature>
<sequence>GLDSSSCSQCVSLLKLLAQQGRTIVCTIHQPSALLFEMFDHLYAVADGNCIYQGSIKGLVPFLGDMGLMCPAYHNPADYLLEVAIGEYDADITVLAAEAAKSASERRKLPTITAAANEEVIRAASGTSVGGHKLPSQYASLASSENSSIDDISEASPVPASLFAQFLLLYYRNIIKHLLLRIGAHLTIGLVFGYLYSGVGSKGDSVFANYVYLYGTTLFLVYTGKMAVTLSFPLEMSVLRREYFNRWYSLLPSFLAIILMEIPVQILCSMAYISISYAYTEQPWEEYRILLFIMICVTVTLTAQACGFFIGVITPFKIAVFVSPVTAVLLSTFGFNIFYHDIPDAFLWLYHISYFRAAFHSLVVSVYGHNRTHLPCEQLYCHYKYPDKFLYEMDIRDVDISENTIFVGSVGLLMHVCTVAALWIKINRR</sequence>
<comment type="caution">
    <text evidence="9">The sequence shown here is derived from an EMBL/GenBank/DDBJ whole genome shotgun (WGS) entry which is preliminary data.</text>
</comment>
<comment type="subcellular location">
    <subcellularLocation>
        <location evidence="1">Membrane</location>
        <topology evidence="1">Multi-pass membrane protein</topology>
    </subcellularLocation>
</comment>
<feature type="transmembrane region" description="Helical" evidence="6">
    <location>
        <begin position="318"/>
        <end position="339"/>
    </location>
</feature>
<evidence type="ECO:0000256" key="2">
    <source>
        <dbReference type="ARBA" id="ARBA00022448"/>
    </source>
</evidence>
<evidence type="ECO:0000256" key="4">
    <source>
        <dbReference type="ARBA" id="ARBA00022989"/>
    </source>
</evidence>
<keyword evidence="10" id="KW-1185">Reference proteome</keyword>
<evidence type="ECO:0000313" key="9">
    <source>
        <dbReference type="EMBL" id="GFG39234.1"/>
    </source>
</evidence>
<dbReference type="InParanoid" id="A0A6L2Q4C9"/>
<dbReference type="Proteomes" id="UP000502823">
    <property type="component" value="Unassembled WGS sequence"/>
</dbReference>
<keyword evidence="2" id="KW-0813">Transport</keyword>
<dbReference type="Gene3D" id="3.40.50.300">
    <property type="entry name" value="P-loop containing nucleotide triphosphate hydrolases"/>
    <property type="match status" value="1"/>
</dbReference>
<evidence type="ECO:0000256" key="1">
    <source>
        <dbReference type="ARBA" id="ARBA00004141"/>
    </source>
</evidence>
<feature type="transmembrane region" description="Helical" evidence="6">
    <location>
        <begin position="254"/>
        <end position="275"/>
    </location>
</feature>
<feature type="domain" description="ABC-2 type transporter transmembrane" evidence="7">
    <location>
        <begin position="162"/>
        <end position="365"/>
    </location>
</feature>
<dbReference type="SUPFAM" id="SSF52540">
    <property type="entry name" value="P-loop containing nucleoside triphosphate hydrolases"/>
    <property type="match status" value="1"/>
</dbReference>
<dbReference type="GO" id="GO:0140359">
    <property type="term" value="F:ABC-type transporter activity"/>
    <property type="evidence" value="ECO:0007669"/>
    <property type="project" value="InterPro"/>
</dbReference>
<dbReference type="InterPro" id="IPR043926">
    <property type="entry name" value="ABCG_dom"/>
</dbReference>
<evidence type="ECO:0000313" key="10">
    <source>
        <dbReference type="Proteomes" id="UP000502823"/>
    </source>
</evidence>
<dbReference type="GO" id="GO:0005886">
    <property type="term" value="C:plasma membrane"/>
    <property type="evidence" value="ECO:0007669"/>
    <property type="project" value="TreeGrafter"/>
</dbReference>
<dbReference type="Pfam" id="PF01061">
    <property type="entry name" value="ABC2_membrane"/>
    <property type="match status" value="1"/>
</dbReference>
<feature type="transmembrane region" description="Helical" evidence="6">
    <location>
        <begin position="405"/>
        <end position="424"/>
    </location>
</feature>
<proteinExistence type="predicted"/>
<keyword evidence="4 6" id="KW-1133">Transmembrane helix</keyword>
<protein>
    <recommendedName>
        <fullName evidence="11">ABC-2 type transporter domain-containing protein</fullName>
    </recommendedName>
</protein>
<dbReference type="Pfam" id="PF19055">
    <property type="entry name" value="ABC2_membrane_7"/>
    <property type="match status" value="1"/>
</dbReference>